<comment type="catalytic activity">
    <reaction evidence="1">
        <text>ATP + protein L-histidine = ADP + protein N-phospho-L-histidine.</text>
        <dbReference type="EC" id="2.7.13.3"/>
    </reaction>
</comment>
<evidence type="ECO:0000256" key="13">
    <source>
        <dbReference type="ARBA" id="ARBA00023136"/>
    </source>
</evidence>
<evidence type="ECO:0000256" key="4">
    <source>
        <dbReference type="ARBA" id="ARBA00022475"/>
    </source>
</evidence>
<feature type="domain" description="HAMP" evidence="16">
    <location>
        <begin position="77"/>
        <end position="129"/>
    </location>
</feature>
<dbReference type="InterPro" id="IPR050398">
    <property type="entry name" value="HssS/ArlS-like"/>
</dbReference>
<keyword evidence="13 14" id="KW-0472">Membrane</keyword>
<proteinExistence type="predicted"/>
<keyword evidence="5" id="KW-0597">Phosphoprotein</keyword>
<keyword evidence="10" id="KW-0067">ATP-binding</keyword>
<keyword evidence="6" id="KW-0808">Transferase</keyword>
<gene>
    <name evidence="17" type="ORF">OMP40_36965</name>
</gene>
<evidence type="ECO:0000256" key="5">
    <source>
        <dbReference type="ARBA" id="ARBA00022553"/>
    </source>
</evidence>
<evidence type="ECO:0000256" key="2">
    <source>
        <dbReference type="ARBA" id="ARBA00004651"/>
    </source>
</evidence>
<dbReference type="SMART" id="SM00304">
    <property type="entry name" value="HAMP"/>
    <property type="match status" value="1"/>
</dbReference>
<dbReference type="PANTHER" id="PTHR45528:SF1">
    <property type="entry name" value="SENSOR HISTIDINE KINASE CPXA"/>
    <property type="match status" value="1"/>
</dbReference>
<evidence type="ECO:0000256" key="7">
    <source>
        <dbReference type="ARBA" id="ARBA00022692"/>
    </source>
</evidence>
<dbReference type="SUPFAM" id="SSF55874">
    <property type="entry name" value="ATPase domain of HSP90 chaperone/DNA topoisomerase II/histidine kinase"/>
    <property type="match status" value="1"/>
</dbReference>
<dbReference type="AlphaFoldDB" id="A0A9X4KZJ9"/>
<dbReference type="SUPFAM" id="SSF158472">
    <property type="entry name" value="HAMP domain-like"/>
    <property type="match status" value="1"/>
</dbReference>
<feature type="transmembrane region" description="Helical" evidence="14">
    <location>
        <begin position="54"/>
        <end position="75"/>
    </location>
</feature>
<dbReference type="InterPro" id="IPR003660">
    <property type="entry name" value="HAMP_dom"/>
</dbReference>
<sequence length="360" mass="39971">MNPNPLFGLRFKLLMLVALSLGFAGCTAALLYVLAVQFDISILNALTWWFYERFGRSITLAFAILALFIVYLFVFSHGTIRYLLRITQGVGEIAEGRFDSRIPVRTGDELGVLADRINGMSERLKRSIDEERRAERAKTELVTNVSHDLRTPLTSIVGYLGLIEQDRYRDEVELRYYTGIAYDKALRLQGLINDLFEYTRTSGGLHLRLSPLNLVEMLGQLAVQFRLQFEQAGIEGVPIFAEKELAVAADGDKLVRVFENLIDNAIRYGKDGGRVDIRARREGTEAVAEIVNYGEPLPASAIPLLFDRFYRVEQSRARHSGGSGLGLAIAKNIVELHGGAISASSGAGGTAFQVRLPLTK</sequence>
<keyword evidence="4" id="KW-1003">Cell membrane</keyword>
<dbReference type="EC" id="2.7.13.3" evidence="3"/>
<dbReference type="PROSITE" id="PS50885">
    <property type="entry name" value="HAMP"/>
    <property type="match status" value="1"/>
</dbReference>
<keyword evidence="8" id="KW-0547">Nucleotide-binding</keyword>
<evidence type="ECO:0000256" key="14">
    <source>
        <dbReference type="SAM" id="Phobius"/>
    </source>
</evidence>
<dbReference type="PANTHER" id="PTHR45528">
    <property type="entry name" value="SENSOR HISTIDINE KINASE CPXA"/>
    <property type="match status" value="1"/>
</dbReference>
<keyword evidence="7 14" id="KW-0812">Transmembrane</keyword>
<dbReference type="Proteomes" id="UP001153404">
    <property type="component" value="Unassembled WGS sequence"/>
</dbReference>
<organism evidence="17 18">
    <name type="scientific">Cohnella rhizosphaerae</name>
    <dbReference type="NCBI Taxonomy" id="1457232"/>
    <lineage>
        <taxon>Bacteria</taxon>
        <taxon>Bacillati</taxon>
        <taxon>Bacillota</taxon>
        <taxon>Bacilli</taxon>
        <taxon>Bacillales</taxon>
        <taxon>Paenibacillaceae</taxon>
        <taxon>Cohnella</taxon>
    </lineage>
</organism>
<dbReference type="Pfam" id="PF00512">
    <property type="entry name" value="HisKA"/>
    <property type="match status" value="1"/>
</dbReference>
<dbReference type="Gene3D" id="1.10.287.130">
    <property type="match status" value="1"/>
</dbReference>
<dbReference type="RefSeq" id="WP_277539030.1">
    <property type="nucleotide sequence ID" value="NZ_JAPDIA010000009.1"/>
</dbReference>
<evidence type="ECO:0000259" key="15">
    <source>
        <dbReference type="PROSITE" id="PS50109"/>
    </source>
</evidence>
<dbReference type="InterPro" id="IPR003661">
    <property type="entry name" value="HisK_dim/P_dom"/>
</dbReference>
<dbReference type="PROSITE" id="PS50109">
    <property type="entry name" value="HIS_KIN"/>
    <property type="match status" value="1"/>
</dbReference>
<evidence type="ECO:0000256" key="10">
    <source>
        <dbReference type="ARBA" id="ARBA00022840"/>
    </source>
</evidence>
<keyword evidence="9 17" id="KW-0418">Kinase</keyword>
<feature type="transmembrane region" description="Helical" evidence="14">
    <location>
        <begin position="12"/>
        <end position="34"/>
    </location>
</feature>
<dbReference type="SUPFAM" id="SSF47384">
    <property type="entry name" value="Homodimeric domain of signal transducing histidine kinase"/>
    <property type="match status" value="1"/>
</dbReference>
<dbReference type="InterPro" id="IPR036097">
    <property type="entry name" value="HisK_dim/P_sf"/>
</dbReference>
<dbReference type="PRINTS" id="PR00344">
    <property type="entry name" value="BCTRLSENSOR"/>
</dbReference>
<dbReference type="InterPro" id="IPR003594">
    <property type="entry name" value="HATPase_dom"/>
</dbReference>
<reference evidence="17" key="1">
    <citation type="submission" date="2022-10" db="EMBL/GenBank/DDBJ databases">
        <title>Comparative genomic analysis of Cohnella hashimotonis sp. nov., isolated from the International Space Station.</title>
        <authorList>
            <person name="Simpson A."/>
            <person name="Venkateswaran K."/>
        </authorList>
    </citation>
    <scope>NUCLEOTIDE SEQUENCE</scope>
    <source>
        <strain evidence="17">DSM 28161</strain>
    </source>
</reference>
<evidence type="ECO:0000256" key="12">
    <source>
        <dbReference type="ARBA" id="ARBA00023012"/>
    </source>
</evidence>
<dbReference type="CDD" id="cd06225">
    <property type="entry name" value="HAMP"/>
    <property type="match status" value="1"/>
</dbReference>
<dbReference type="Gene3D" id="6.10.340.10">
    <property type="match status" value="1"/>
</dbReference>
<dbReference type="SMART" id="SM00388">
    <property type="entry name" value="HisKA"/>
    <property type="match status" value="1"/>
</dbReference>
<evidence type="ECO:0000313" key="18">
    <source>
        <dbReference type="Proteomes" id="UP001153404"/>
    </source>
</evidence>
<dbReference type="GO" id="GO:0000155">
    <property type="term" value="F:phosphorelay sensor kinase activity"/>
    <property type="evidence" value="ECO:0007669"/>
    <property type="project" value="InterPro"/>
</dbReference>
<evidence type="ECO:0000259" key="16">
    <source>
        <dbReference type="PROSITE" id="PS50885"/>
    </source>
</evidence>
<dbReference type="InterPro" id="IPR036890">
    <property type="entry name" value="HATPase_C_sf"/>
</dbReference>
<evidence type="ECO:0000256" key="6">
    <source>
        <dbReference type="ARBA" id="ARBA00022679"/>
    </source>
</evidence>
<evidence type="ECO:0000256" key="1">
    <source>
        <dbReference type="ARBA" id="ARBA00000085"/>
    </source>
</evidence>
<feature type="domain" description="Histidine kinase" evidence="15">
    <location>
        <begin position="144"/>
        <end position="360"/>
    </location>
</feature>
<dbReference type="EMBL" id="JAPDIA010000009">
    <property type="protein sequence ID" value="MDG0814251.1"/>
    <property type="molecule type" value="Genomic_DNA"/>
</dbReference>
<dbReference type="GO" id="GO:0005524">
    <property type="term" value="F:ATP binding"/>
    <property type="evidence" value="ECO:0007669"/>
    <property type="project" value="UniProtKB-KW"/>
</dbReference>
<name>A0A9X4KZJ9_9BACL</name>
<dbReference type="FunFam" id="1.10.287.130:FF:000008">
    <property type="entry name" value="Two-component sensor histidine kinase"/>
    <property type="match status" value="1"/>
</dbReference>
<dbReference type="InterPro" id="IPR004358">
    <property type="entry name" value="Sig_transdc_His_kin-like_C"/>
</dbReference>
<keyword evidence="11 14" id="KW-1133">Transmembrane helix</keyword>
<accession>A0A9X4KZJ9</accession>
<dbReference type="InterPro" id="IPR005467">
    <property type="entry name" value="His_kinase_dom"/>
</dbReference>
<dbReference type="CDD" id="cd00082">
    <property type="entry name" value="HisKA"/>
    <property type="match status" value="1"/>
</dbReference>
<evidence type="ECO:0000313" key="17">
    <source>
        <dbReference type="EMBL" id="MDG0814251.1"/>
    </source>
</evidence>
<dbReference type="Gene3D" id="3.30.565.10">
    <property type="entry name" value="Histidine kinase-like ATPase, C-terminal domain"/>
    <property type="match status" value="1"/>
</dbReference>
<dbReference type="CDD" id="cd00075">
    <property type="entry name" value="HATPase"/>
    <property type="match status" value="1"/>
</dbReference>
<evidence type="ECO:0000256" key="11">
    <source>
        <dbReference type="ARBA" id="ARBA00022989"/>
    </source>
</evidence>
<comment type="subcellular location">
    <subcellularLocation>
        <location evidence="2">Cell membrane</location>
        <topology evidence="2">Multi-pass membrane protein</topology>
    </subcellularLocation>
</comment>
<evidence type="ECO:0000256" key="9">
    <source>
        <dbReference type="ARBA" id="ARBA00022777"/>
    </source>
</evidence>
<keyword evidence="18" id="KW-1185">Reference proteome</keyword>
<evidence type="ECO:0000256" key="8">
    <source>
        <dbReference type="ARBA" id="ARBA00022741"/>
    </source>
</evidence>
<dbReference type="GO" id="GO:0005886">
    <property type="term" value="C:plasma membrane"/>
    <property type="evidence" value="ECO:0007669"/>
    <property type="project" value="UniProtKB-SubCell"/>
</dbReference>
<evidence type="ECO:0000256" key="3">
    <source>
        <dbReference type="ARBA" id="ARBA00012438"/>
    </source>
</evidence>
<dbReference type="Pfam" id="PF02518">
    <property type="entry name" value="HATPase_c"/>
    <property type="match status" value="1"/>
</dbReference>
<dbReference type="Pfam" id="PF00672">
    <property type="entry name" value="HAMP"/>
    <property type="match status" value="1"/>
</dbReference>
<protein>
    <recommendedName>
        <fullName evidence="3">histidine kinase</fullName>
        <ecNumber evidence="3">2.7.13.3</ecNumber>
    </recommendedName>
</protein>
<dbReference type="FunFam" id="3.30.565.10:FF:000013">
    <property type="entry name" value="Two-component sensor histidine kinase"/>
    <property type="match status" value="1"/>
</dbReference>
<dbReference type="SMART" id="SM00387">
    <property type="entry name" value="HATPase_c"/>
    <property type="match status" value="1"/>
</dbReference>
<keyword evidence="12" id="KW-0902">Two-component regulatory system</keyword>
<comment type="caution">
    <text evidence="17">The sequence shown here is derived from an EMBL/GenBank/DDBJ whole genome shotgun (WGS) entry which is preliminary data.</text>
</comment>